<dbReference type="Pfam" id="PF07662">
    <property type="entry name" value="Nucleos_tra2_C"/>
    <property type="match status" value="1"/>
</dbReference>
<feature type="compositionally biased region" description="Polar residues" evidence="7">
    <location>
        <begin position="11"/>
        <end position="24"/>
    </location>
</feature>
<feature type="transmembrane region" description="Helical" evidence="8">
    <location>
        <begin position="305"/>
        <end position="328"/>
    </location>
</feature>
<evidence type="ECO:0000259" key="10">
    <source>
        <dbReference type="Pfam" id="PF07662"/>
    </source>
</evidence>
<feature type="domain" description="Concentrative nucleoside transporter N-terminal" evidence="9">
    <location>
        <begin position="224"/>
        <end position="296"/>
    </location>
</feature>
<feature type="region of interest" description="Disordered" evidence="7">
    <location>
        <begin position="1"/>
        <end position="37"/>
    </location>
</feature>
<evidence type="ECO:0000256" key="1">
    <source>
        <dbReference type="ARBA" id="ARBA00004651"/>
    </source>
</evidence>
<feature type="domain" description="Concentrative nucleoside transporter C-terminal" evidence="10">
    <location>
        <begin position="409"/>
        <end position="652"/>
    </location>
</feature>
<feature type="transmembrane region" description="Helical" evidence="8">
    <location>
        <begin position="190"/>
        <end position="214"/>
    </location>
</feature>
<evidence type="ECO:0000256" key="5">
    <source>
        <dbReference type="ARBA" id="ARBA00022989"/>
    </source>
</evidence>
<evidence type="ECO:0000313" key="13">
    <source>
        <dbReference type="Proteomes" id="UP001233172"/>
    </source>
</evidence>
<dbReference type="Pfam" id="PF01773">
    <property type="entry name" value="Nucleos_tra2_N"/>
    <property type="match status" value="1"/>
</dbReference>
<feature type="transmembrane region" description="Helical" evidence="8">
    <location>
        <begin position="468"/>
        <end position="492"/>
    </location>
</feature>
<keyword evidence="3" id="KW-1003">Cell membrane</keyword>
<dbReference type="InterPro" id="IPR011642">
    <property type="entry name" value="Gate_dom"/>
</dbReference>
<feature type="transmembrane region" description="Helical" evidence="8">
    <location>
        <begin position="597"/>
        <end position="619"/>
    </location>
</feature>
<dbReference type="InterPro" id="IPR011657">
    <property type="entry name" value="CNT_C_dom"/>
</dbReference>
<comment type="subcellular location">
    <subcellularLocation>
        <location evidence="1">Cell membrane</location>
        <topology evidence="1">Multi-pass membrane protein</topology>
    </subcellularLocation>
</comment>
<organism evidence="12 13">
    <name type="scientific">Biomphalaria pfeifferi</name>
    <name type="common">Bloodfluke planorb</name>
    <name type="synonym">Freshwater snail</name>
    <dbReference type="NCBI Taxonomy" id="112525"/>
    <lineage>
        <taxon>Eukaryota</taxon>
        <taxon>Metazoa</taxon>
        <taxon>Spiralia</taxon>
        <taxon>Lophotrochozoa</taxon>
        <taxon>Mollusca</taxon>
        <taxon>Gastropoda</taxon>
        <taxon>Heterobranchia</taxon>
        <taxon>Euthyneura</taxon>
        <taxon>Panpulmonata</taxon>
        <taxon>Hygrophila</taxon>
        <taxon>Lymnaeoidea</taxon>
        <taxon>Planorbidae</taxon>
        <taxon>Biomphalaria</taxon>
    </lineage>
</organism>
<reference evidence="12" key="1">
    <citation type="journal article" date="2023" name="PLoS Negl. Trop. Dis.">
        <title>A genome sequence for Biomphalaria pfeifferi, the major vector snail for the human-infecting parasite Schistosoma mansoni.</title>
        <authorList>
            <person name="Bu L."/>
            <person name="Lu L."/>
            <person name="Laidemitt M.R."/>
            <person name="Zhang S.M."/>
            <person name="Mutuku M."/>
            <person name="Mkoji G."/>
            <person name="Steinauer M."/>
            <person name="Loker E.S."/>
        </authorList>
    </citation>
    <scope>NUCLEOTIDE SEQUENCE</scope>
    <source>
        <strain evidence="12">KasaAsao</strain>
    </source>
</reference>
<evidence type="ECO:0000256" key="7">
    <source>
        <dbReference type="SAM" id="MobiDB-lite"/>
    </source>
</evidence>
<protein>
    <submittedName>
        <fullName evidence="12">Solute carrier family 28 member 3</fullName>
    </submittedName>
</protein>
<dbReference type="AlphaFoldDB" id="A0AAD8F294"/>
<dbReference type="PANTHER" id="PTHR10590">
    <property type="entry name" value="SODIUM/NUCLEOSIDE COTRANSPORTER"/>
    <property type="match status" value="1"/>
</dbReference>
<dbReference type="GO" id="GO:0005415">
    <property type="term" value="F:nucleoside:sodium symporter activity"/>
    <property type="evidence" value="ECO:0007669"/>
    <property type="project" value="TreeGrafter"/>
</dbReference>
<proteinExistence type="inferred from homology"/>
<evidence type="ECO:0000256" key="8">
    <source>
        <dbReference type="SAM" id="Phobius"/>
    </source>
</evidence>
<evidence type="ECO:0000256" key="4">
    <source>
        <dbReference type="ARBA" id="ARBA00022692"/>
    </source>
</evidence>
<dbReference type="EMBL" id="JASAOG010000146">
    <property type="protein sequence ID" value="KAK0047766.1"/>
    <property type="molecule type" value="Genomic_DNA"/>
</dbReference>
<feature type="domain" description="Nucleoside transporter/FeoB GTPase Gate" evidence="11">
    <location>
        <begin position="310"/>
        <end position="405"/>
    </location>
</feature>
<gene>
    <name evidence="12" type="ORF">Bpfe_022806</name>
</gene>
<keyword evidence="13" id="KW-1185">Reference proteome</keyword>
<dbReference type="GO" id="GO:0005886">
    <property type="term" value="C:plasma membrane"/>
    <property type="evidence" value="ECO:0007669"/>
    <property type="project" value="UniProtKB-SubCell"/>
</dbReference>
<keyword evidence="6 8" id="KW-0472">Membrane</keyword>
<keyword evidence="5 8" id="KW-1133">Transmembrane helix</keyword>
<evidence type="ECO:0000256" key="3">
    <source>
        <dbReference type="ARBA" id="ARBA00022475"/>
    </source>
</evidence>
<comment type="similarity">
    <text evidence="2">Belongs to the concentrative nucleoside transporter (CNT) (TC 2.A.41) family.</text>
</comment>
<feature type="transmembrane region" description="Helical" evidence="8">
    <location>
        <begin position="504"/>
        <end position="521"/>
    </location>
</feature>
<feature type="transmembrane region" description="Helical" evidence="8">
    <location>
        <begin position="245"/>
        <end position="263"/>
    </location>
</feature>
<dbReference type="InterPro" id="IPR002668">
    <property type="entry name" value="CNT_N_dom"/>
</dbReference>
<dbReference type="Pfam" id="PF07670">
    <property type="entry name" value="Gate"/>
    <property type="match status" value="1"/>
</dbReference>
<keyword evidence="4 8" id="KW-0812">Transmembrane</keyword>
<feature type="transmembrane region" description="Helical" evidence="8">
    <location>
        <begin position="410"/>
        <end position="429"/>
    </location>
</feature>
<feature type="transmembrane region" description="Helical" evidence="8">
    <location>
        <begin position="220"/>
        <end position="238"/>
    </location>
</feature>
<reference evidence="12" key="2">
    <citation type="submission" date="2023-04" db="EMBL/GenBank/DDBJ databases">
        <authorList>
            <person name="Bu L."/>
            <person name="Lu L."/>
            <person name="Laidemitt M.R."/>
            <person name="Zhang S.M."/>
            <person name="Mutuku M."/>
            <person name="Mkoji G."/>
            <person name="Steinauer M."/>
            <person name="Loker E.S."/>
        </authorList>
    </citation>
    <scope>NUCLEOTIDE SEQUENCE</scope>
    <source>
        <strain evidence="12">KasaAsao</strain>
        <tissue evidence="12">Whole Snail</tissue>
    </source>
</reference>
<dbReference type="InterPro" id="IPR008276">
    <property type="entry name" value="C_nuclsd_transpt"/>
</dbReference>
<evidence type="ECO:0000256" key="2">
    <source>
        <dbReference type="ARBA" id="ARBA00009033"/>
    </source>
</evidence>
<feature type="transmembrane region" description="Helical" evidence="8">
    <location>
        <begin position="115"/>
        <end position="133"/>
    </location>
</feature>
<dbReference type="PANTHER" id="PTHR10590:SF4">
    <property type="entry name" value="SOLUTE CARRIER FAMILY 28 MEMBER 3"/>
    <property type="match status" value="1"/>
</dbReference>
<sequence length="657" mass="72624">MNAATKESENSFDLTPQLTPQLTPHNDPEKESSLGSSLDLTEYDKLMTAEENFDELNDAVKNEKLLDSPDVEISIASSPLLHKSDQLYPHGCCSRFVAGIENWFKKLWQRHKRKVYLVCRIVACLLYLTYFGYCVQYRYFDEGSYVLTAVTIVVVGVVCVKVINGRKLDFLTRQYYTFCGLMKKMLTLRFYIKIFLYLAVTISLSVYLGVSVISQSPQNVQALIGLLVLVATCFLLSASPSRIDWHPVFWGFVLQFSFAILTLRTEVGYEMFKWVGDQVNLFVRFSDSGAAFVFGDSFRNTRAGFFFESAGVIVFFNSCIFVLDYYGVLEVVVLKLGRAISMCLNTGPVESVVSAANIFIGLSEAPLFIRPYLPTITKSELHAVMTCGFSSISGAFMAMFIKSGAPASHLLTAAIISAPAALAISKLMYPEMETVDLDTQKDIRARDENSPKTLVQAASDGAAFSTKLVAAIMVNMMAFVSILNLTNATLVWLGERAGVQGMTFDFLCAYLLYPIAFLMGIDPEDSGRIGSLMGVKFMATPFVAYADLGQMIKNRHVFESYASNYNASWYVSGEDVILTETNTTLYKGFMSERSEVISTYALCGLSAFPAIGFCLGTLIPMCPKRKDDIISLVMSAFIAGNMTNYVTGAVAGIMFTA</sequence>
<feature type="transmembrane region" description="Helical" evidence="8">
    <location>
        <begin position="145"/>
        <end position="163"/>
    </location>
</feature>
<evidence type="ECO:0000259" key="11">
    <source>
        <dbReference type="Pfam" id="PF07670"/>
    </source>
</evidence>
<dbReference type="Proteomes" id="UP001233172">
    <property type="component" value="Unassembled WGS sequence"/>
</dbReference>
<feature type="transmembrane region" description="Helical" evidence="8">
    <location>
        <begin position="631"/>
        <end position="655"/>
    </location>
</feature>
<name>A0AAD8F294_BIOPF</name>
<evidence type="ECO:0000259" key="9">
    <source>
        <dbReference type="Pfam" id="PF01773"/>
    </source>
</evidence>
<accession>A0AAD8F294</accession>
<evidence type="ECO:0000313" key="12">
    <source>
        <dbReference type="EMBL" id="KAK0047766.1"/>
    </source>
</evidence>
<evidence type="ECO:0000256" key="6">
    <source>
        <dbReference type="ARBA" id="ARBA00023136"/>
    </source>
</evidence>
<comment type="caution">
    <text evidence="12">The sequence shown here is derived from an EMBL/GenBank/DDBJ whole genome shotgun (WGS) entry which is preliminary data.</text>
</comment>